<sequence length="152" mass="16103">MNTAYGGPGGGAPGRGEAPHVTVGDELPALEVRITREQLVRYAGAALDFNPIHWNEAFAKDVGLPDVIAHGMLTMAVAGRIVTDWLGDPGRLVDFSARFTRPVVVPNTPEGALVEITGKVADVKDDGIARIDLVVKFDGKAVLGKPQALVRR</sequence>
<feature type="region of interest" description="Disordered" evidence="2">
    <location>
        <begin position="1"/>
        <end position="21"/>
    </location>
</feature>
<evidence type="ECO:0000313" key="5">
    <source>
        <dbReference type="Proteomes" id="UP000286716"/>
    </source>
</evidence>
<keyword evidence="5" id="KW-1185">Reference proteome</keyword>
<dbReference type="RefSeq" id="WP_020643169.1">
    <property type="nucleotide sequence ID" value="NZ_QHHU01000002.1"/>
</dbReference>
<protein>
    <submittedName>
        <fullName evidence="4">Dehydratase</fullName>
    </submittedName>
</protein>
<feature type="domain" description="MaoC-like" evidence="3">
    <location>
        <begin position="29"/>
        <end position="114"/>
    </location>
</feature>
<dbReference type="PANTHER" id="PTHR43841:SF3">
    <property type="entry name" value="(3R)-HYDROXYACYL-ACP DEHYDRATASE SUBUNIT HADB"/>
    <property type="match status" value="1"/>
</dbReference>
<reference evidence="4 5" key="1">
    <citation type="submission" date="2018-05" db="EMBL/GenBank/DDBJ databases">
        <title>Evolution of GPA BGCs.</title>
        <authorList>
            <person name="Waglechner N."/>
            <person name="Wright G.D."/>
        </authorList>
    </citation>
    <scope>NUCLEOTIDE SEQUENCE [LARGE SCALE GENOMIC DNA]</scope>
    <source>
        <strain evidence="4 5">DSM 5908</strain>
    </source>
</reference>
<dbReference type="EMBL" id="QHHU01000002">
    <property type="protein sequence ID" value="RSM50140.1"/>
    <property type="molecule type" value="Genomic_DNA"/>
</dbReference>
<comment type="similarity">
    <text evidence="1">Belongs to the enoyl-CoA hydratase/isomerase family.</text>
</comment>
<name>A0A428X496_AMYBA</name>
<evidence type="ECO:0000259" key="3">
    <source>
        <dbReference type="Pfam" id="PF01575"/>
    </source>
</evidence>
<organism evidence="4 5">
    <name type="scientific">Amycolatopsis balhimycina DSM 5908</name>
    <dbReference type="NCBI Taxonomy" id="1081091"/>
    <lineage>
        <taxon>Bacteria</taxon>
        <taxon>Bacillati</taxon>
        <taxon>Actinomycetota</taxon>
        <taxon>Actinomycetes</taxon>
        <taxon>Pseudonocardiales</taxon>
        <taxon>Pseudonocardiaceae</taxon>
        <taxon>Amycolatopsis</taxon>
    </lineage>
</organism>
<dbReference type="AlphaFoldDB" id="A0A428X496"/>
<dbReference type="InterPro" id="IPR002539">
    <property type="entry name" value="MaoC-like_dom"/>
</dbReference>
<feature type="compositionally biased region" description="Gly residues" evidence="2">
    <location>
        <begin position="1"/>
        <end position="14"/>
    </location>
</feature>
<gene>
    <name evidence="4" type="ORF">DMA12_02500</name>
</gene>
<comment type="caution">
    <text evidence="4">The sequence shown here is derived from an EMBL/GenBank/DDBJ whole genome shotgun (WGS) entry which is preliminary data.</text>
</comment>
<dbReference type="Pfam" id="PF01575">
    <property type="entry name" value="MaoC_dehydratas"/>
    <property type="match status" value="1"/>
</dbReference>
<dbReference type="PANTHER" id="PTHR43841">
    <property type="entry name" value="3-HYDROXYACYL-THIOESTER DEHYDRATASE HTDX-RELATED"/>
    <property type="match status" value="1"/>
</dbReference>
<dbReference type="Gene3D" id="3.10.129.10">
    <property type="entry name" value="Hotdog Thioesterase"/>
    <property type="match status" value="1"/>
</dbReference>
<evidence type="ECO:0000313" key="4">
    <source>
        <dbReference type="EMBL" id="RSM50140.1"/>
    </source>
</evidence>
<dbReference type="InterPro" id="IPR029069">
    <property type="entry name" value="HotDog_dom_sf"/>
</dbReference>
<dbReference type="SUPFAM" id="SSF54637">
    <property type="entry name" value="Thioesterase/thiol ester dehydrase-isomerase"/>
    <property type="match status" value="1"/>
</dbReference>
<evidence type="ECO:0000256" key="2">
    <source>
        <dbReference type="SAM" id="MobiDB-lite"/>
    </source>
</evidence>
<dbReference type="OrthoDB" id="9800237at2"/>
<dbReference type="Proteomes" id="UP000286716">
    <property type="component" value="Unassembled WGS sequence"/>
</dbReference>
<evidence type="ECO:0000256" key="1">
    <source>
        <dbReference type="ARBA" id="ARBA00005254"/>
    </source>
</evidence>
<dbReference type="CDD" id="cd03453">
    <property type="entry name" value="SAV4209_like"/>
    <property type="match status" value="1"/>
</dbReference>
<proteinExistence type="inferred from homology"/>
<accession>A0A428X496</accession>